<dbReference type="Gene3D" id="2.60.120.290">
    <property type="entry name" value="Spermadhesin, CUB domain"/>
    <property type="match status" value="1"/>
</dbReference>
<evidence type="ECO:0000313" key="1">
    <source>
        <dbReference type="EMBL" id="KAF7258870.1"/>
    </source>
</evidence>
<evidence type="ECO:0000313" key="2">
    <source>
        <dbReference type="Proteomes" id="UP000822476"/>
    </source>
</evidence>
<comment type="caution">
    <text evidence="1">The sequence shown here is derived from an EMBL/GenBank/DDBJ whole genome shotgun (WGS) entry which is preliminary data.</text>
</comment>
<dbReference type="AlphaFoldDB" id="A0A8S9Z039"/>
<gene>
    <name evidence="1" type="ORF">EG68_03826</name>
</gene>
<dbReference type="EMBL" id="JTDE01001490">
    <property type="protein sequence ID" value="KAF7258870.1"/>
    <property type="molecule type" value="Genomic_DNA"/>
</dbReference>
<reference evidence="1" key="1">
    <citation type="submission" date="2019-07" db="EMBL/GenBank/DDBJ databases">
        <title>Annotation for the trematode Paragonimus miyazaki's.</title>
        <authorList>
            <person name="Choi Y.-J."/>
        </authorList>
    </citation>
    <scope>NUCLEOTIDE SEQUENCE</scope>
    <source>
        <strain evidence="1">Japan</strain>
    </source>
</reference>
<sequence length="75" mass="8512">MNDTDWVRVFDGSECLSQERLLRNDTVINSTGNAMVVLFFSTSPPESQIFEIKYAINASKSIQSKFGNFTDTRLE</sequence>
<protein>
    <recommendedName>
        <fullName evidence="3">CUB domain-containing protein</fullName>
    </recommendedName>
</protein>
<organism evidence="1 2">
    <name type="scientific">Paragonimus skrjabini miyazakii</name>
    <dbReference type="NCBI Taxonomy" id="59628"/>
    <lineage>
        <taxon>Eukaryota</taxon>
        <taxon>Metazoa</taxon>
        <taxon>Spiralia</taxon>
        <taxon>Lophotrochozoa</taxon>
        <taxon>Platyhelminthes</taxon>
        <taxon>Trematoda</taxon>
        <taxon>Digenea</taxon>
        <taxon>Plagiorchiida</taxon>
        <taxon>Troglotremata</taxon>
        <taxon>Troglotrematidae</taxon>
        <taxon>Paragonimus</taxon>
    </lineage>
</organism>
<dbReference type="Proteomes" id="UP000822476">
    <property type="component" value="Unassembled WGS sequence"/>
</dbReference>
<dbReference type="InterPro" id="IPR035914">
    <property type="entry name" value="Sperma_CUB_dom_sf"/>
</dbReference>
<evidence type="ECO:0008006" key="3">
    <source>
        <dbReference type="Google" id="ProtNLM"/>
    </source>
</evidence>
<accession>A0A8S9Z039</accession>
<proteinExistence type="predicted"/>
<keyword evidence="2" id="KW-1185">Reference proteome</keyword>
<dbReference type="OrthoDB" id="10477464at2759"/>
<name>A0A8S9Z039_9TREM</name>